<sequence>MSDARPPADPPALLTEAHDGSSFNSGEPALDDWLHQRAWNNLQAAASRTYVVCPAGSRQIIGYYALSMGQILAQEVIGSMRRNMPNAIPAVVLGRLAIDLAWQGKGLGRAMLADVLSRSLRASAEVSARLVIVHAISPAAEAFYFHHGFTRLPTDAPTLALDLVKFQKVKNQR</sequence>
<comment type="catalytic activity">
    <reaction evidence="5">
        <text>glycyl-tRNA(Gly) + acetyl-CoA = N-acetylglycyl-tRNA(Gly) + CoA + H(+)</text>
        <dbReference type="Rhea" id="RHEA:81867"/>
        <dbReference type="Rhea" id="RHEA-COMP:9683"/>
        <dbReference type="Rhea" id="RHEA-COMP:19766"/>
        <dbReference type="ChEBI" id="CHEBI:15378"/>
        <dbReference type="ChEBI" id="CHEBI:57287"/>
        <dbReference type="ChEBI" id="CHEBI:57288"/>
        <dbReference type="ChEBI" id="CHEBI:78522"/>
        <dbReference type="ChEBI" id="CHEBI:232036"/>
    </reaction>
</comment>
<feature type="domain" description="N-acetyltransferase" evidence="6">
    <location>
        <begin position="1"/>
        <end position="168"/>
    </location>
</feature>
<protein>
    <submittedName>
        <fullName evidence="7">GNAT family N-acetyltransferase</fullName>
        <ecNumber evidence="7">2.3.1.-</ecNumber>
    </submittedName>
</protein>
<keyword evidence="2" id="KW-1277">Toxin-antitoxin system</keyword>
<dbReference type="AlphaFoldDB" id="A0AAW9DJZ7"/>
<dbReference type="EC" id="2.3.1.-" evidence="7"/>
<dbReference type="PANTHER" id="PTHR36449:SF1">
    <property type="entry name" value="ACETYLTRANSFERASE"/>
    <property type="match status" value="1"/>
</dbReference>
<dbReference type="PANTHER" id="PTHR36449">
    <property type="entry name" value="ACETYLTRANSFERASE-RELATED"/>
    <property type="match status" value="1"/>
</dbReference>
<organism evidence="7 8">
    <name type="scientific">Acidiphilium acidophilum</name>
    <name type="common">Thiobacillus acidophilus</name>
    <dbReference type="NCBI Taxonomy" id="76588"/>
    <lineage>
        <taxon>Bacteria</taxon>
        <taxon>Pseudomonadati</taxon>
        <taxon>Pseudomonadota</taxon>
        <taxon>Alphaproteobacteria</taxon>
        <taxon>Acetobacterales</taxon>
        <taxon>Acidocellaceae</taxon>
        <taxon>Acidiphilium</taxon>
    </lineage>
</organism>
<evidence type="ECO:0000256" key="1">
    <source>
        <dbReference type="ARBA" id="ARBA00022491"/>
    </source>
</evidence>
<dbReference type="Proteomes" id="UP001279553">
    <property type="component" value="Unassembled WGS sequence"/>
</dbReference>
<dbReference type="RefSeq" id="WP_035188333.1">
    <property type="nucleotide sequence ID" value="NZ_JAWXYB010000002.1"/>
</dbReference>
<reference evidence="7 8" key="1">
    <citation type="submission" date="2023-11" db="EMBL/GenBank/DDBJ databases">
        <title>MicrobeMod: A computational toolkit for identifying prokaryotic methylation and restriction-modification with nanopore sequencing.</title>
        <authorList>
            <person name="Crits-Christoph A."/>
            <person name="Kang S.C."/>
            <person name="Lee H."/>
            <person name="Ostrov N."/>
        </authorList>
    </citation>
    <scope>NUCLEOTIDE SEQUENCE [LARGE SCALE GENOMIC DNA]</scope>
    <source>
        <strain evidence="7 8">DSMZ 700</strain>
    </source>
</reference>
<evidence type="ECO:0000313" key="7">
    <source>
        <dbReference type="EMBL" id="MDX5929354.1"/>
    </source>
</evidence>
<dbReference type="InterPro" id="IPR016181">
    <property type="entry name" value="Acyl_CoA_acyltransferase"/>
</dbReference>
<dbReference type="EMBL" id="JAWXYB010000002">
    <property type="protein sequence ID" value="MDX5929354.1"/>
    <property type="molecule type" value="Genomic_DNA"/>
</dbReference>
<proteinExistence type="predicted"/>
<evidence type="ECO:0000256" key="3">
    <source>
        <dbReference type="ARBA" id="ARBA00022679"/>
    </source>
</evidence>
<comment type="caution">
    <text evidence="7">The sequence shown here is derived from an EMBL/GenBank/DDBJ whole genome shotgun (WGS) entry which is preliminary data.</text>
</comment>
<evidence type="ECO:0000256" key="4">
    <source>
        <dbReference type="ARBA" id="ARBA00023315"/>
    </source>
</evidence>
<dbReference type="InterPro" id="IPR000182">
    <property type="entry name" value="GNAT_dom"/>
</dbReference>
<accession>A0AAW9DJZ7</accession>
<keyword evidence="3 7" id="KW-0808">Transferase</keyword>
<dbReference type="CDD" id="cd04301">
    <property type="entry name" value="NAT_SF"/>
    <property type="match status" value="1"/>
</dbReference>
<evidence type="ECO:0000259" key="6">
    <source>
        <dbReference type="PROSITE" id="PS51186"/>
    </source>
</evidence>
<dbReference type="Gene3D" id="3.40.630.30">
    <property type="match status" value="1"/>
</dbReference>
<gene>
    <name evidence="7" type="ORF">SIL87_01060</name>
</gene>
<keyword evidence="4 7" id="KW-0012">Acyltransferase</keyword>
<evidence type="ECO:0000313" key="8">
    <source>
        <dbReference type="Proteomes" id="UP001279553"/>
    </source>
</evidence>
<dbReference type="SUPFAM" id="SSF55729">
    <property type="entry name" value="Acyl-CoA N-acyltransferases (Nat)"/>
    <property type="match status" value="1"/>
</dbReference>
<evidence type="ECO:0000256" key="2">
    <source>
        <dbReference type="ARBA" id="ARBA00022649"/>
    </source>
</evidence>
<keyword evidence="8" id="KW-1185">Reference proteome</keyword>
<keyword evidence="1" id="KW-0678">Repressor</keyword>
<dbReference type="Pfam" id="PF13508">
    <property type="entry name" value="Acetyltransf_7"/>
    <property type="match status" value="1"/>
</dbReference>
<dbReference type="PROSITE" id="PS51186">
    <property type="entry name" value="GNAT"/>
    <property type="match status" value="1"/>
</dbReference>
<evidence type="ECO:0000256" key="5">
    <source>
        <dbReference type="ARBA" id="ARBA00049880"/>
    </source>
</evidence>
<name>A0AAW9DJZ7_ACIAO</name>
<dbReference type="GO" id="GO:0016747">
    <property type="term" value="F:acyltransferase activity, transferring groups other than amino-acyl groups"/>
    <property type="evidence" value="ECO:0007669"/>
    <property type="project" value="InterPro"/>
</dbReference>